<evidence type="ECO:0000313" key="2">
    <source>
        <dbReference type="EMBL" id="KAG7088390.1"/>
    </source>
</evidence>
<keyword evidence="1" id="KW-0472">Membrane</keyword>
<comment type="caution">
    <text evidence="2">The sequence shown here is derived from an EMBL/GenBank/DDBJ whole genome shotgun (WGS) entry which is preliminary data.</text>
</comment>
<keyword evidence="1" id="KW-1133">Transmembrane helix</keyword>
<proteinExistence type="predicted"/>
<dbReference type="RefSeq" id="XP_043004861.1">
    <property type="nucleotide sequence ID" value="XM_043157494.1"/>
</dbReference>
<feature type="transmembrane region" description="Helical" evidence="1">
    <location>
        <begin position="148"/>
        <end position="172"/>
    </location>
</feature>
<dbReference type="KEGG" id="more:E1B28_012390"/>
<dbReference type="EMBL" id="CM032188">
    <property type="protein sequence ID" value="KAG7088390.1"/>
    <property type="molecule type" value="Genomic_DNA"/>
</dbReference>
<dbReference type="AlphaFoldDB" id="A0A9P7RS72"/>
<feature type="transmembrane region" description="Helical" evidence="1">
    <location>
        <begin position="40"/>
        <end position="62"/>
    </location>
</feature>
<evidence type="ECO:0000313" key="3">
    <source>
        <dbReference type="Proteomes" id="UP001049176"/>
    </source>
</evidence>
<gene>
    <name evidence="2" type="ORF">E1B28_012390</name>
</gene>
<feature type="transmembrane region" description="Helical" evidence="1">
    <location>
        <begin position="242"/>
        <end position="263"/>
    </location>
</feature>
<keyword evidence="3" id="KW-1185">Reference proteome</keyword>
<feature type="transmembrane region" description="Helical" evidence="1">
    <location>
        <begin position="74"/>
        <end position="93"/>
    </location>
</feature>
<feature type="transmembrane region" description="Helical" evidence="1">
    <location>
        <begin position="275"/>
        <end position="293"/>
    </location>
</feature>
<accession>A0A9P7RS72</accession>
<name>A0A9P7RS72_9AGAR</name>
<feature type="transmembrane region" description="Helical" evidence="1">
    <location>
        <begin position="201"/>
        <end position="222"/>
    </location>
</feature>
<organism evidence="2 3">
    <name type="scientific">Marasmius oreades</name>
    <name type="common">fairy-ring Marasmius</name>
    <dbReference type="NCBI Taxonomy" id="181124"/>
    <lineage>
        <taxon>Eukaryota</taxon>
        <taxon>Fungi</taxon>
        <taxon>Dikarya</taxon>
        <taxon>Basidiomycota</taxon>
        <taxon>Agaricomycotina</taxon>
        <taxon>Agaricomycetes</taxon>
        <taxon>Agaricomycetidae</taxon>
        <taxon>Agaricales</taxon>
        <taxon>Marasmiineae</taxon>
        <taxon>Marasmiaceae</taxon>
        <taxon>Marasmius</taxon>
    </lineage>
</organism>
<sequence>MSRRSLAFPGLAPSESIHEYGSSQHITADPWRPGKASLDVWIYFNLISNTILLPILVVTFVFSKYAKIRCLAPLINMCIAWILSGIFSLLLFYDGRARPEDPLPSLSLCTAQLSLLYGVLPMWSVAVLVLTYYVHVQVGANTPRRKMIPMPLLIMAPYAVQIAFSIAGVIAATSKHSHVQIKRTFFYCALVGHPLSNGMSIFVFVICLGIILLKIQLALVFYRNWQALRDAQRRTDASITQAHANVPVLRMLVFGLYVFAGMICNVIKLFDPRSVVPYMYVASAGTIVFLVFGTQSDILEAWSFWRWKWRSLLPGSVSLPPPASNPPLTVENHIASTDSWRDLSLPSMRDESFRAEAGAIIIINVRKSIHPIEPPTPIPRVQIIRHIYTNEEAVSPMGRDCGTTGFGAARPTSWF</sequence>
<feature type="transmembrane region" description="Helical" evidence="1">
    <location>
        <begin position="113"/>
        <end position="136"/>
    </location>
</feature>
<protein>
    <submittedName>
        <fullName evidence="2">Uncharacterized protein</fullName>
    </submittedName>
</protein>
<dbReference type="GeneID" id="66081465"/>
<dbReference type="OrthoDB" id="3232296at2759"/>
<reference evidence="2" key="1">
    <citation type="journal article" date="2021" name="Genome Biol. Evol.">
        <title>The assembled and annotated genome of the fairy-ring fungus Marasmius oreades.</title>
        <authorList>
            <person name="Hiltunen M."/>
            <person name="Ament-Velasquez S.L."/>
            <person name="Johannesson H."/>
        </authorList>
    </citation>
    <scope>NUCLEOTIDE SEQUENCE</scope>
    <source>
        <strain evidence="2">03SP1</strain>
    </source>
</reference>
<keyword evidence="1" id="KW-0812">Transmembrane</keyword>
<evidence type="ECO:0000256" key="1">
    <source>
        <dbReference type="SAM" id="Phobius"/>
    </source>
</evidence>
<dbReference type="Proteomes" id="UP001049176">
    <property type="component" value="Chromosome 8"/>
</dbReference>